<dbReference type="SUPFAM" id="SSF53335">
    <property type="entry name" value="S-adenosyl-L-methionine-dependent methyltransferases"/>
    <property type="match status" value="1"/>
</dbReference>
<accession>A0A0G2EJZ0</accession>
<dbReference type="Gene3D" id="3.40.50.150">
    <property type="entry name" value="Vaccinia Virus protein VP39"/>
    <property type="match status" value="1"/>
</dbReference>
<name>A0A0G2EJZ0_PHACM</name>
<evidence type="ECO:0000313" key="1">
    <source>
        <dbReference type="EMBL" id="KKY22684.1"/>
    </source>
</evidence>
<dbReference type="CDD" id="cd02440">
    <property type="entry name" value="AdoMet_MTases"/>
    <property type="match status" value="1"/>
</dbReference>
<dbReference type="Pfam" id="PF13489">
    <property type="entry name" value="Methyltransf_23"/>
    <property type="match status" value="1"/>
</dbReference>
<gene>
    <name evidence="1" type="ORF">UCRPC4_g03186</name>
</gene>
<dbReference type="EMBL" id="LCWF01000074">
    <property type="protein sequence ID" value="KKY22684.1"/>
    <property type="molecule type" value="Genomic_DNA"/>
</dbReference>
<proteinExistence type="predicted"/>
<reference evidence="1 2" key="2">
    <citation type="submission" date="2015-05" db="EMBL/GenBank/DDBJ databases">
        <authorList>
            <person name="Morales-Cruz A."/>
            <person name="Amrine K.C."/>
            <person name="Cantu D."/>
        </authorList>
    </citation>
    <scope>NUCLEOTIDE SEQUENCE [LARGE SCALE GENOMIC DNA]</scope>
    <source>
        <strain evidence="1">UCRPC4</strain>
    </source>
</reference>
<dbReference type="AlphaFoldDB" id="A0A0G2EJZ0"/>
<reference evidence="1 2" key="1">
    <citation type="submission" date="2015-05" db="EMBL/GenBank/DDBJ databases">
        <title>Distinctive expansion of gene families associated with plant cell wall degradation and secondary metabolism in the genomes of grapevine trunk pathogens.</title>
        <authorList>
            <person name="Lawrence D.P."/>
            <person name="Travadon R."/>
            <person name="Rolshausen P.E."/>
            <person name="Baumgartner K."/>
        </authorList>
    </citation>
    <scope>NUCLEOTIDE SEQUENCE [LARGE SCALE GENOMIC DNA]</scope>
    <source>
        <strain evidence="1">UCRPC4</strain>
    </source>
</reference>
<dbReference type="Proteomes" id="UP000053317">
    <property type="component" value="Unassembled WGS sequence"/>
</dbReference>
<comment type="caution">
    <text evidence="1">The sequence shown here is derived from an EMBL/GenBank/DDBJ whole genome shotgun (WGS) entry which is preliminary data.</text>
</comment>
<evidence type="ECO:0000313" key="2">
    <source>
        <dbReference type="Proteomes" id="UP000053317"/>
    </source>
</evidence>
<protein>
    <submittedName>
        <fullName evidence="1">Putative sam dependent</fullName>
    </submittedName>
</protein>
<organism evidence="1 2">
    <name type="scientific">Phaeomoniella chlamydospora</name>
    <name type="common">Phaeoacremonium chlamydosporum</name>
    <dbReference type="NCBI Taxonomy" id="158046"/>
    <lineage>
        <taxon>Eukaryota</taxon>
        <taxon>Fungi</taxon>
        <taxon>Dikarya</taxon>
        <taxon>Ascomycota</taxon>
        <taxon>Pezizomycotina</taxon>
        <taxon>Eurotiomycetes</taxon>
        <taxon>Chaetothyriomycetidae</taxon>
        <taxon>Phaeomoniellales</taxon>
        <taxon>Phaeomoniellaceae</taxon>
        <taxon>Phaeomoniella</taxon>
    </lineage>
</organism>
<keyword evidence="2" id="KW-1185">Reference proteome</keyword>
<sequence length="253" mass="28369">MTTTPEDEIPAQHLGSPRVVDSAYGSPNSTVSLTQDVVDFQLEYGRSYTTEEEYLLPVDEREKARLDLFHCCVKLILNSKSSLAPMTVGGRVLDLGTGTGIWAIELAESDPASVVIGVDLAPIQPDFVPPNLEFQIEDIEMQWTWSYDFTFIRARQLGGSIKDWPCLIRQCNQYVVDSQPTVSSKLILKMIGAYRVCEFLEGVEGLLLKCLIERLAWSLLEVQVYLAEIREAAKTHGFHLVCDLHVVFGKKPF</sequence>
<dbReference type="OrthoDB" id="2013972at2759"/>
<dbReference type="InterPro" id="IPR029063">
    <property type="entry name" value="SAM-dependent_MTases_sf"/>
</dbReference>